<evidence type="ECO:0000313" key="8">
    <source>
        <dbReference type="EMBL" id="SDF58452.1"/>
    </source>
</evidence>
<dbReference type="EMBL" id="FNBW01000004">
    <property type="protein sequence ID" value="SDF58452.1"/>
    <property type="molecule type" value="Genomic_DNA"/>
</dbReference>
<name>A0A8G2EXY5_9PROT</name>
<organism evidence="8 9">
    <name type="scientific">Thalassobaculum litoreum DSM 18839</name>
    <dbReference type="NCBI Taxonomy" id="1123362"/>
    <lineage>
        <taxon>Bacteria</taxon>
        <taxon>Pseudomonadati</taxon>
        <taxon>Pseudomonadota</taxon>
        <taxon>Alphaproteobacteria</taxon>
        <taxon>Rhodospirillales</taxon>
        <taxon>Thalassobaculaceae</taxon>
        <taxon>Thalassobaculum</taxon>
    </lineage>
</organism>
<keyword evidence="6 7" id="KW-0472">Membrane</keyword>
<dbReference type="Proteomes" id="UP000198615">
    <property type="component" value="Unassembled WGS sequence"/>
</dbReference>
<keyword evidence="3" id="KW-1003">Cell membrane</keyword>
<gene>
    <name evidence="8" type="ORF">SAMN05660686_01760</name>
</gene>
<evidence type="ECO:0000256" key="6">
    <source>
        <dbReference type="ARBA" id="ARBA00023136"/>
    </source>
</evidence>
<protein>
    <recommendedName>
        <fullName evidence="7">UPF0056 membrane protein</fullName>
    </recommendedName>
</protein>
<evidence type="ECO:0000256" key="5">
    <source>
        <dbReference type="ARBA" id="ARBA00022989"/>
    </source>
</evidence>
<dbReference type="OrthoDB" id="21094at2"/>
<reference evidence="8 9" key="1">
    <citation type="submission" date="2016-10" db="EMBL/GenBank/DDBJ databases">
        <authorList>
            <person name="Varghese N."/>
            <person name="Submissions S."/>
        </authorList>
    </citation>
    <scope>NUCLEOTIDE SEQUENCE [LARGE SCALE GENOMIC DNA]</scope>
    <source>
        <strain evidence="8 9">DSM 18839</strain>
    </source>
</reference>
<sequence length="190" mass="19746">MNAFDWPSHIQFGVSLFALIAPIVGAPIFISLTTGMTSRGRVLCATVACLTAFVVLSLAYFFGEAIMQTMGTSLPSFQIAGGLIIALTGLSMMSDKHVPSTEDIETDSGGSAVRVGISPMGIPMFGGAGAITKMLLEGHETMDLSHEISVIAILAIVLGLSWLILVGPDCWSGSWARAASWSSSGSSVCS</sequence>
<dbReference type="AlphaFoldDB" id="A0A8G2EXY5"/>
<proteinExistence type="inferred from homology"/>
<dbReference type="PANTHER" id="PTHR33508:SF1">
    <property type="entry name" value="UPF0056 MEMBRANE PROTEIN YHCE"/>
    <property type="match status" value="1"/>
</dbReference>
<keyword evidence="5 7" id="KW-1133">Transmembrane helix</keyword>
<dbReference type="InterPro" id="IPR002771">
    <property type="entry name" value="Multi_antbiot-R_MarC"/>
</dbReference>
<comment type="caution">
    <text evidence="7">Lacks conserved residue(s) required for the propagation of feature annotation.</text>
</comment>
<keyword evidence="9" id="KW-1185">Reference proteome</keyword>
<evidence type="ECO:0000256" key="4">
    <source>
        <dbReference type="ARBA" id="ARBA00022692"/>
    </source>
</evidence>
<evidence type="ECO:0000313" key="9">
    <source>
        <dbReference type="Proteomes" id="UP000198615"/>
    </source>
</evidence>
<evidence type="ECO:0000256" key="3">
    <source>
        <dbReference type="ARBA" id="ARBA00022475"/>
    </source>
</evidence>
<comment type="subcellular location">
    <subcellularLocation>
        <location evidence="1 7">Cell membrane</location>
        <topology evidence="1 7">Multi-pass membrane protein</topology>
    </subcellularLocation>
</comment>
<keyword evidence="4 7" id="KW-0812">Transmembrane</keyword>
<dbReference type="RefSeq" id="WP_093149652.1">
    <property type="nucleotide sequence ID" value="NZ_FNBW01000004.1"/>
</dbReference>
<comment type="similarity">
    <text evidence="2 7">Belongs to the UPF0056 (MarC) family.</text>
</comment>
<feature type="transmembrane region" description="Helical" evidence="7">
    <location>
        <begin position="148"/>
        <end position="167"/>
    </location>
</feature>
<feature type="transmembrane region" description="Helical" evidence="7">
    <location>
        <begin position="12"/>
        <end position="30"/>
    </location>
</feature>
<dbReference type="GO" id="GO:0005886">
    <property type="term" value="C:plasma membrane"/>
    <property type="evidence" value="ECO:0007669"/>
    <property type="project" value="UniProtKB-SubCell"/>
</dbReference>
<accession>A0A8G2EXY5</accession>
<comment type="caution">
    <text evidence="8">The sequence shown here is derived from an EMBL/GenBank/DDBJ whole genome shotgun (WGS) entry which is preliminary data.</text>
</comment>
<dbReference type="Pfam" id="PF01914">
    <property type="entry name" value="MarC"/>
    <property type="match status" value="1"/>
</dbReference>
<evidence type="ECO:0000256" key="7">
    <source>
        <dbReference type="RuleBase" id="RU362048"/>
    </source>
</evidence>
<evidence type="ECO:0000256" key="2">
    <source>
        <dbReference type="ARBA" id="ARBA00009784"/>
    </source>
</evidence>
<feature type="transmembrane region" description="Helical" evidence="7">
    <location>
        <begin position="74"/>
        <end position="94"/>
    </location>
</feature>
<dbReference type="PANTHER" id="PTHR33508">
    <property type="entry name" value="UPF0056 MEMBRANE PROTEIN YHCE"/>
    <property type="match status" value="1"/>
</dbReference>
<feature type="transmembrane region" description="Helical" evidence="7">
    <location>
        <begin position="42"/>
        <end position="62"/>
    </location>
</feature>
<evidence type="ECO:0000256" key="1">
    <source>
        <dbReference type="ARBA" id="ARBA00004651"/>
    </source>
</evidence>